<dbReference type="Proteomes" id="UP000800035">
    <property type="component" value="Unassembled WGS sequence"/>
</dbReference>
<accession>A0A6A5U1Z6</accession>
<protein>
    <submittedName>
        <fullName evidence="2">Uncharacterized protein</fullName>
    </submittedName>
</protein>
<feature type="region of interest" description="Disordered" evidence="1">
    <location>
        <begin position="132"/>
        <end position="158"/>
    </location>
</feature>
<dbReference type="EMBL" id="ML976995">
    <property type="protein sequence ID" value="KAF1955197.1"/>
    <property type="molecule type" value="Genomic_DNA"/>
</dbReference>
<proteinExistence type="predicted"/>
<name>A0A6A5U1Z6_9PLEO</name>
<feature type="region of interest" description="Disordered" evidence="1">
    <location>
        <begin position="58"/>
        <end position="79"/>
    </location>
</feature>
<organism evidence="2 3">
    <name type="scientific">Byssothecium circinans</name>
    <dbReference type="NCBI Taxonomy" id="147558"/>
    <lineage>
        <taxon>Eukaryota</taxon>
        <taxon>Fungi</taxon>
        <taxon>Dikarya</taxon>
        <taxon>Ascomycota</taxon>
        <taxon>Pezizomycotina</taxon>
        <taxon>Dothideomycetes</taxon>
        <taxon>Pleosporomycetidae</taxon>
        <taxon>Pleosporales</taxon>
        <taxon>Massarineae</taxon>
        <taxon>Massarinaceae</taxon>
        <taxon>Byssothecium</taxon>
    </lineage>
</organism>
<feature type="compositionally biased region" description="Gly residues" evidence="1">
    <location>
        <begin position="58"/>
        <end position="68"/>
    </location>
</feature>
<dbReference type="AlphaFoldDB" id="A0A6A5U1Z6"/>
<sequence>MAQGAFSVIVWPHWYVCTTRVHMLARIGETQASSGRDTAWTVAQTVSQAIVDAARSTAGGGVGGGARGGPQQRQDNGVWRGGGVPVLELEREKCHLGLEHAGWVAGYLAQEKKQKPSIRRWVTALTAPPNRRVYSDSLPLSHAHAERPVQRSAKRRRRVPLVMELDAGRTSMGHPRSYALRRGTSFDENWRTETLSSSDFTESGLEHVPPTVPTPASGPNFQASSERSTACLRIRRERAARVTGARKSLSGMQQRTEDRVVVSPRALHAGSRRWCPVSFCITSLNCSKGAAWTRTALAHLQPSSFGPASIEDLDTCRTKFRSERNCPLKVDDDSSRNIVERGCANTHGDRRWD</sequence>
<evidence type="ECO:0000256" key="1">
    <source>
        <dbReference type="SAM" id="MobiDB-lite"/>
    </source>
</evidence>
<gene>
    <name evidence="2" type="ORF">CC80DRAFT_505558</name>
</gene>
<evidence type="ECO:0000313" key="2">
    <source>
        <dbReference type="EMBL" id="KAF1955197.1"/>
    </source>
</evidence>
<keyword evidence="3" id="KW-1185">Reference proteome</keyword>
<reference evidence="2" key="1">
    <citation type="journal article" date="2020" name="Stud. Mycol.">
        <title>101 Dothideomycetes genomes: a test case for predicting lifestyles and emergence of pathogens.</title>
        <authorList>
            <person name="Haridas S."/>
            <person name="Albert R."/>
            <person name="Binder M."/>
            <person name="Bloem J."/>
            <person name="Labutti K."/>
            <person name="Salamov A."/>
            <person name="Andreopoulos B."/>
            <person name="Baker S."/>
            <person name="Barry K."/>
            <person name="Bills G."/>
            <person name="Bluhm B."/>
            <person name="Cannon C."/>
            <person name="Castanera R."/>
            <person name="Culley D."/>
            <person name="Daum C."/>
            <person name="Ezra D."/>
            <person name="Gonzalez J."/>
            <person name="Henrissat B."/>
            <person name="Kuo A."/>
            <person name="Liang C."/>
            <person name="Lipzen A."/>
            <person name="Lutzoni F."/>
            <person name="Magnuson J."/>
            <person name="Mondo S."/>
            <person name="Nolan M."/>
            <person name="Ohm R."/>
            <person name="Pangilinan J."/>
            <person name="Park H.-J."/>
            <person name="Ramirez L."/>
            <person name="Alfaro M."/>
            <person name="Sun H."/>
            <person name="Tritt A."/>
            <person name="Yoshinaga Y."/>
            <person name="Zwiers L.-H."/>
            <person name="Turgeon B."/>
            <person name="Goodwin S."/>
            <person name="Spatafora J."/>
            <person name="Crous P."/>
            <person name="Grigoriev I."/>
        </authorList>
    </citation>
    <scope>NUCLEOTIDE SEQUENCE</scope>
    <source>
        <strain evidence="2">CBS 675.92</strain>
    </source>
</reference>
<evidence type="ECO:0000313" key="3">
    <source>
        <dbReference type="Proteomes" id="UP000800035"/>
    </source>
</evidence>